<proteinExistence type="predicted"/>
<evidence type="ECO:0000313" key="4">
    <source>
        <dbReference type="Proteomes" id="UP000326837"/>
    </source>
</evidence>
<reference evidence="4" key="1">
    <citation type="submission" date="2019-10" db="EMBL/GenBank/DDBJ databases">
        <title>Lacipirellula parvula gen. nov., sp. nov., representing a lineage of planctomycetes widespread in freshwater anoxic habitats, and description of the family Lacipirellulaceae.</title>
        <authorList>
            <person name="Dedysh S.N."/>
            <person name="Kulichevskaya I.S."/>
            <person name="Beletsky A.V."/>
            <person name="Rakitin A.L."/>
            <person name="Mardanov A.V."/>
            <person name="Ivanova A.A."/>
            <person name="Saltykova V.X."/>
            <person name="Rijpstra W.I.C."/>
            <person name="Sinninghe Damste J.S."/>
            <person name="Ravin N.V."/>
        </authorList>
    </citation>
    <scope>NUCLEOTIDE SEQUENCE [LARGE SCALE GENOMIC DNA]</scope>
    <source>
        <strain evidence="4">PX69</strain>
    </source>
</reference>
<keyword evidence="4" id="KW-1185">Reference proteome</keyword>
<dbReference type="RefSeq" id="WP_172992011.1">
    <property type="nucleotide sequence ID" value="NZ_AP021861.1"/>
</dbReference>
<keyword evidence="2" id="KW-1133">Transmembrane helix</keyword>
<dbReference type="EMBL" id="AP021861">
    <property type="protein sequence ID" value="BBO33126.1"/>
    <property type="molecule type" value="Genomic_DNA"/>
</dbReference>
<dbReference type="Proteomes" id="UP000326837">
    <property type="component" value="Chromosome"/>
</dbReference>
<name>A0A5K7XFK5_9BACT</name>
<dbReference type="AlphaFoldDB" id="A0A5K7XFK5"/>
<evidence type="ECO:0000256" key="2">
    <source>
        <dbReference type="SAM" id="Phobius"/>
    </source>
</evidence>
<evidence type="ECO:0000256" key="1">
    <source>
        <dbReference type="SAM" id="MobiDB-lite"/>
    </source>
</evidence>
<sequence>MPNIRETWQDPDEDWDDEDDDFEEHDEDDQEEPTVTCPYCRAEVWEEASQCPKCGEYLSLEDGRARHQWQPRWIVLTAALLLGLILLGYLSSLGG</sequence>
<gene>
    <name evidence="3" type="ORF">PLANPX_2738</name>
</gene>
<organism evidence="3 4">
    <name type="scientific">Lacipirellula parvula</name>
    <dbReference type="NCBI Taxonomy" id="2650471"/>
    <lineage>
        <taxon>Bacteria</taxon>
        <taxon>Pseudomonadati</taxon>
        <taxon>Planctomycetota</taxon>
        <taxon>Planctomycetia</taxon>
        <taxon>Pirellulales</taxon>
        <taxon>Lacipirellulaceae</taxon>
        <taxon>Lacipirellula</taxon>
    </lineage>
</organism>
<dbReference type="KEGG" id="lpav:PLANPX_2738"/>
<evidence type="ECO:0008006" key="5">
    <source>
        <dbReference type="Google" id="ProtNLM"/>
    </source>
</evidence>
<keyword evidence="2" id="KW-0472">Membrane</keyword>
<keyword evidence="2" id="KW-0812">Transmembrane</keyword>
<evidence type="ECO:0000313" key="3">
    <source>
        <dbReference type="EMBL" id="BBO33126.1"/>
    </source>
</evidence>
<protein>
    <recommendedName>
        <fullName evidence="5">Zinc ribbon domain-containing protein</fullName>
    </recommendedName>
</protein>
<feature type="transmembrane region" description="Helical" evidence="2">
    <location>
        <begin position="73"/>
        <end position="92"/>
    </location>
</feature>
<accession>A0A5K7XFK5</accession>
<feature type="compositionally biased region" description="Acidic residues" evidence="1">
    <location>
        <begin position="9"/>
        <end position="32"/>
    </location>
</feature>
<feature type="region of interest" description="Disordered" evidence="1">
    <location>
        <begin position="1"/>
        <end position="34"/>
    </location>
</feature>